<evidence type="ECO:0000313" key="2">
    <source>
        <dbReference type="Proteomes" id="UP000717585"/>
    </source>
</evidence>
<sequence length="100" mass="11033">MLSVFARNFVTDSSGSVKNVIYGLQVFGRQQHAVDVQKALTEHGCAIGTRLGLHHTDERYCAPHGLILCQMTGEANAVNNFEKDIAKINGVQLQKMEFTL</sequence>
<name>A0A8J6APS2_9EUKA</name>
<evidence type="ECO:0000313" key="1">
    <source>
        <dbReference type="EMBL" id="KAG9389848.1"/>
    </source>
</evidence>
<dbReference type="SUPFAM" id="SSF55021">
    <property type="entry name" value="ACT-like"/>
    <property type="match status" value="1"/>
</dbReference>
<dbReference type="Gene3D" id="3.30.70.1150">
    <property type="entry name" value="ACT-like. Chain A, domain 2"/>
    <property type="match status" value="1"/>
</dbReference>
<keyword evidence="2" id="KW-1185">Reference proteome</keyword>
<dbReference type="InterPro" id="IPR045865">
    <property type="entry name" value="ACT-like_dom_sf"/>
</dbReference>
<comment type="caution">
    <text evidence="1">The sequence shown here is derived from an EMBL/GenBank/DDBJ whole genome shotgun (WGS) entry which is preliminary data.</text>
</comment>
<dbReference type="Proteomes" id="UP000717585">
    <property type="component" value="Unassembled WGS sequence"/>
</dbReference>
<dbReference type="InterPro" id="IPR027271">
    <property type="entry name" value="Acetolactate_synth/TF_NikR_C"/>
</dbReference>
<accession>A0A8J6APS2</accession>
<organism evidence="1 2">
    <name type="scientific">Carpediemonas membranifera</name>
    <dbReference type="NCBI Taxonomy" id="201153"/>
    <lineage>
        <taxon>Eukaryota</taxon>
        <taxon>Metamonada</taxon>
        <taxon>Carpediemonas-like organisms</taxon>
        <taxon>Carpediemonas</taxon>
    </lineage>
</organism>
<dbReference type="EMBL" id="JAHDYR010000067">
    <property type="protein sequence ID" value="KAG9389848.1"/>
    <property type="molecule type" value="Genomic_DNA"/>
</dbReference>
<dbReference type="AlphaFoldDB" id="A0A8J6APS2"/>
<gene>
    <name evidence="1" type="ORF">J8273_8527</name>
</gene>
<proteinExistence type="predicted"/>
<protein>
    <submittedName>
        <fullName evidence="1">Uncharacterized protein</fullName>
    </submittedName>
</protein>
<reference evidence="1" key="1">
    <citation type="submission" date="2021-05" db="EMBL/GenBank/DDBJ databases">
        <title>A free-living protist that lacks canonical eukaryotic 1 DNA replication and segregation systems.</title>
        <authorList>
            <person name="Salas-Leiva D.E."/>
            <person name="Tromer E.C."/>
            <person name="Curtis B.A."/>
            <person name="Jerlstrom-Hultqvist J."/>
            <person name="Kolisko M."/>
            <person name="Yi Z."/>
            <person name="Salas-Leiva J.S."/>
            <person name="Gallot-Lavallee L."/>
            <person name="Kops G.J.P.L."/>
            <person name="Archibald J.M."/>
            <person name="Simpson A.G.B."/>
            <person name="Roger A.J."/>
        </authorList>
    </citation>
    <scope>NUCLEOTIDE SEQUENCE</scope>
    <source>
        <strain evidence="1">BICM</strain>
    </source>
</reference>